<protein>
    <submittedName>
        <fullName evidence="1">Uncharacterized protein</fullName>
    </submittedName>
</protein>
<gene>
    <name evidence="1" type="ORF">KC19_6G147100</name>
</gene>
<comment type="caution">
    <text evidence="1">The sequence shown here is derived from an EMBL/GenBank/DDBJ whole genome shotgun (WGS) entry which is preliminary data.</text>
</comment>
<reference evidence="1 2" key="1">
    <citation type="submission" date="2020-06" db="EMBL/GenBank/DDBJ databases">
        <title>WGS assembly of Ceratodon purpureus strain R40.</title>
        <authorList>
            <person name="Carey S.B."/>
            <person name="Jenkins J."/>
            <person name="Shu S."/>
            <person name="Lovell J.T."/>
            <person name="Sreedasyam A."/>
            <person name="Maumus F."/>
            <person name="Tiley G.P."/>
            <person name="Fernandez-Pozo N."/>
            <person name="Barry K."/>
            <person name="Chen C."/>
            <person name="Wang M."/>
            <person name="Lipzen A."/>
            <person name="Daum C."/>
            <person name="Saski C.A."/>
            <person name="Payton A.C."/>
            <person name="Mcbreen J.C."/>
            <person name="Conrad R.E."/>
            <person name="Kollar L.M."/>
            <person name="Olsson S."/>
            <person name="Huttunen S."/>
            <person name="Landis J.B."/>
            <person name="Wickett N.J."/>
            <person name="Johnson M.G."/>
            <person name="Rensing S.A."/>
            <person name="Grimwood J."/>
            <person name="Schmutz J."/>
            <person name="Mcdaniel S.F."/>
        </authorList>
    </citation>
    <scope>NUCLEOTIDE SEQUENCE [LARGE SCALE GENOMIC DNA]</scope>
    <source>
        <strain evidence="1 2">R40</strain>
    </source>
</reference>
<dbReference type="Proteomes" id="UP000822688">
    <property type="component" value="Chromosome 6"/>
</dbReference>
<evidence type="ECO:0000313" key="2">
    <source>
        <dbReference type="Proteomes" id="UP000822688"/>
    </source>
</evidence>
<keyword evidence="2" id="KW-1185">Reference proteome</keyword>
<dbReference type="AlphaFoldDB" id="A0A8T0HI52"/>
<name>A0A8T0HI52_CERPU</name>
<dbReference type="EMBL" id="CM026427">
    <property type="protein sequence ID" value="KAG0570244.1"/>
    <property type="molecule type" value="Genomic_DNA"/>
</dbReference>
<sequence>MPTSHLRIWSVHDRHRQLPGCVSIPVCCTVSSIWRDLLPEACQSLPRL</sequence>
<organism evidence="1 2">
    <name type="scientific">Ceratodon purpureus</name>
    <name type="common">Fire moss</name>
    <name type="synonym">Dicranum purpureum</name>
    <dbReference type="NCBI Taxonomy" id="3225"/>
    <lineage>
        <taxon>Eukaryota</taxon>
        <taxon>Viridiplantae</taxon>
        <taxon>Streptophyta</taxon>
        <taxon>Embryophyta</taxon>
        <taxon>Bryophyta</taxon>
        <taxon>Bryophytina</taxon>
        <taxon>Bryopsida</taxon>
        <taxon>Dicranidae</taxon>
        <taxon>Pseudoditrichales</taxon>
        <taxon>Ditrichaceae</taxon>
        <taxon>Ceratodon</taxon>
    </lineage>
</organism>
<accession>A0A8T0HI52</accession>
<proteinExistence type="predicted"/>
<evidence type="ECO:0000313" key="1">
    <source>
        <dbReference type="EMBL" id="KAG0570244.1"/>
    </source>
</evidence>